<gene>
    <name evidence="2" type="ORF">ACD_2C00001G0003</name>
</gene>
<reference evidence="2" key="1">
    <citation type="journal article" date="2012" name="Science">
        <title>Fermentation, hydrogen, and sulfur metabolism in multiple uncultivated bacterial phyla.</title>
        <authorList>
            <person name="Wrighton K.C."/>
            <person name="Thomas B.C."/>
            <person name="Sharon I."/>
            <person name="Miller C.S."/>
            <person name="Castelle C.J."/>
            <person name="VerBerkmoes N.C."/>
            <person name="Wilkins M.J."/>
            <person name="Hettich R.L."/>
            <person name="Lipton M.S."/>
            <person name="Williams K.H."/>
            <person name="Long P.E."/>
            <person name="Banfield J.F."/>
        </authorList>
    </citation>
    <scope>NUCLEOTIDE SEQUENCE [LARGE SCALE GENOMIC DNA]</scope>
</reference>
<name>K2G512_9BACT</name>
<feature type="transmembrane region" description="Helical" evidence="1">
    <location>
        <begin position="58"/>
        <end position="78"/>
    </location>
</feature>
<protein>
    <recommendedName>
        <fullName evidence="3">2TM domain-containing protein</fullName>
    </recommendedName>
</protein>
<keyword evidence="1" id="KW-0472">Membrane</keyword>
<keyword evidence="1" id="KW-0812">Transmembrane</keyword>
<comment type="caution">
    <text evidence="2">The sequence shown here is derived from an EMBL/GenBank/DDBJ whole genome shotgun (WGS) entry which is preliminary data.</text>
</comment>
<organism evidence="2">
    <name type="scientific">uncultured bacterium</name>
    <name type="common">gcode 4</name>
    <dbReference type="NCBI Taxonomy" id="1234023"/>
    <lineage>
        <taxon>Bacteria</taxon>
        <taxon>environmental samples</taxon>
    </lineage>
</organism>
<feature type="transmembrane region" description="Helical" evidence="1">
    <location>
        <begin position="35"/>
        <end position="52"/>
    </location>
</feature>
<dbReference type="AlphaFoldDB" id="K2G512"/>
<evidence type="ECO:0000313" key="2">
    <source>
        <dbReference type="EMBL" id="EKE30353.1"/>
    </source>
</evidence>
<proteinExistence type="predicted"/>
<keyword evidence="1" id="KW-1133">Transmembrane helix</keyword>
<evidence type="ECO:0000256" key="1">
    <source>
        <dbReference type="SAM" id="Phobius"/>
    </source>
</evidence>
<dbReference type="EMBL" id="AMFJ01000001">
    <property type="protein sequence ID" value="EKE30353.1"/>
    <property type="molecule type" value="Genomic_DNA"/>
</dbReference>
<evidence type="ECO:0008006" key="3">
    <source>
        <dbReference type="Google" id="ProtNLM"/>
    </source>
</evidence>
<accession>K2G512</accession>
<sequence>MDQVEILQKEIASLKERNKKVEANKAWETSYTRRIWVAVTTYLIILIFFLVIKVENPYISAIVPTIWFILSTLSLNFLKKIWIGNFYK</sequence>